<gene>
    <name evidence="2" type="ORF">PIB30_070961</name>
</gene>
<reference evidence="2 3" key="1">
    <citation type="journal article" date="2023" name="Plants (Basel)">
        <title>Bridging the Gap: Combining Genomics and Transcriptomics Approaches to Understand Stylosanthes scabra, an Orphan Legume from the Brazilian Caatinga.</title>
        <authorList>
            <person name="Ferreira-Neto J.R.C."/>
            <person name="da Silva M.D."/>
            <person name="Binneck E."/>
            <person name="de Melo N.F."/>
            <person name="da Silva R.H."/>
            <person name="de Melo A.L.T.M."/>
            <person name="Pandolfi V."/>
            <person name="Bustamante F.O."/>
            <person name="Brasileiro-Vidal A.C."/>
            <person name="Benko-Iseppon A.M."/>
        </authorList>
    </citation>
    <scope>NUCLEOTIDE SEQUENCE [LARGE SCALE GENOMIC DNA]</scope>
    <source>
        <tissue evidence="2">Leaves</tissue>
    </source>
</reference>
<evidence type="ECO:0000256" key="1">
    <source>
        <dbReference type="SAM" id="MobiDB-lite"/>
    </source>
</evidence>
<keyword evidence="3" id="KW-1185">Reference proteome</keyword>
<comment type="caution">
    <text evidence="2">The sequence shown here is derived from an EMBL/GenBank/DDBJ whole genome shotgun (WGS) entry which is preliminary data.</text>
</comment>
<sequence length="156" mass="16579">MSQRDEGGDDRAERVRRAQFRPPGERRLRVRGRGQGQGGVGAGGAAQGMLDDQVGGGLVSPHCMYPDFAIPSTIERQLGGEVCYSDLAVIWAQDDGEGTSSQHVVGTPEFHVDLNEPANGYHDVWFSLGGTPPSAYPGVGPSYPPVQDPPVQDPPV</sequence>
<evidence type="ECO:0000313" key="2">
    <source>
        <dbReference type="EMBL" id="MED6162496.1"/>
    </source>
</evidence>
<protein>
    <submittedName>
        <fullName evidence="2">Uncharacterized protein</fullName>
    </submittedName>
</protein>
<dbReference type="EMBL" id="JASCZI010121639">
    <property type="protein sequence ID" value="MED6162496.1"/>
    <property type="molecule type" value="Genomic_DNA"/>
</dbReference>
<evidence type="ECO:0000313" key="3">
    <source>
        <dbReference type="Proteomes" id="UP001341840"/>
    </source>
</evidence>
<feature type="compositionally biased region" description="Gly residues" evidence="1">
    <location>
        <begin position="33"/>
        <end position="46"/>
    </location>
</feature>
<accession>A0ABU6UMI9</accession>
<dbReference type="Proteomes" id="UP001341840">
    <property type="component" value="Unassembled WGS sequence"/>
</dbReference>
<feature type="region of interest" description="Disordered" evidence="1">
    <location>
        <begin position="136"/>
        <end position="156"/>
    </location>
</feature>
<name>A0ABU6UMI9_9FABA</name>
<proteinExistence type="predicted"/>
<feature type="compositionally biased region" description="Pro residues" evidence="1">
    <location>
        <begin position="142"/>
        <end position="156"/>
    </location>
</feature>
<feature type="region of interest" description="Disordered" evidence="1">
    <location>
        <begin position="1"/>
        <end position="52"/>
    </location>
</feature>
<organism evidence="2 3">
    <name type="scientific">Stylosanthes scabra</name>
    <dbReference type="NCBI Taxonomy" id="79078"/>
    <lineage>
        <taxon>Eukaryota</taxon>
        <taxon>Viridiplantae</taxon>
        <taxon>Streptophyta</taxon>
        <taxon>Embryophyta</taxon>
        <taxon>Tracheophyta</taxon>
        <taxon>Spermatophyta</taxon>
        <taxon>Magnoliopsida</taxon>
        <taxon>eudicotyledons</taxon>
        <taxon>Gunneridae</taxon>
        <taxon>Pentapetalae</taxon>
        <taxon>rosids</taxon>
        <taxon>fabids</taxon>
        <taxon>Fabales</taxon>
        <taxon>Fabaceae</taxon>
        <taxon>Papilionoideae</taxon>
        <taxon>50 kb inversion clade</taxon>
        <taxon>dalbergioids sensu lato</taxon>
        <taxon>Dalbergieae</taxon>
        <taxon>Pterocarpus clade</taxon>
        <taxon>Stylosanthes</taxon>
    </lineage>
</organism>
<feature type="compositionally biased region" description="Basic and acidic residues" evidence="1">
    <location>
        <begin position="1"/>
        <end position="16"/>
    </location>
</feature>